<dbReference type="EMBL" id="LR899649">
    <property type="protein sequence ID" value="CAD7241407.1"/>
    <property type="molecule type" value="Genomic_DNA"/>
</dbReference>
<dbReference type="OrthoDB" id="4771285at2759"/>
<dbReference type="InterPro" id="IPR007209">
    <property type="entry name" value="RNaseL-inhib-like_metal-bd_dom"/>
</dbReference>
<dbReference type="Pfam" id="PF04068">
    <property type="entry name" value="Fer4_RLI"/>
    <property type="match status" value="1"/>
</dbReference>
<keyword evidence="9" id="KW-1185">Reference proteome</keyword>
<keyword evidence="5" id="KW-0949">S-adenosyl-L-methionine</keyword>
<dbReference type="EMBL" id="CAJPEV010000132">
    <property type="protein sequence ID" value="CAG0881099.1"/>
    <property type="molecule type" value="Genomic_DNA"/>
</dbReference>
<evidence type="ECO:0000256" key="2">
    <source>
        <dbReference type="ARBA" id="ARBA00022517"/>
    </source>
</evidence>
<evidence type="ECO:0000256" key="5">
    <source>
        <dbReference type="ARBA" id="ARBA00022691"/>
    </source>
</evidence>
<feature type="non-terminal residue" evidence="8">
    <location>
        <position position="203"/>
    </location>
</feature>
<dbReference type="InterPro" id="IPR007177">
    <property type="entry name" value="Tsr3_C"/>
</dbReference>
<reference evidence="8" key="1">
    <citation type="submission" date="2020-11" db="EMBL/GenBank/DDBJ databases">
        <authorList>
            <person name="Tran Van P."/>
        </authorList>
    </citation>
    <scope>NUCLEOTIDE SEQUENCE</scope>
</reference>
<dbReference type="HAMAP" id="MF_01116">
    <property type="entry name" value="TSR3"/>
    <property type="match status" value="1"/>
</dbReference>
<protein>
    <recommendedName>
        <fullName evidence="10">18S rRNA aminocarboxypropyltransferase</fullName>
    </recommendedName>
</protein>
<feature type="domain" description="16S/18S rRNA aminocarboxypropyltransferase Tsr3 C-terminal" evidence="6">
    <location>
        <begin position="50"/>
        <end position="175"/>
    </location>
</feature>
<gene>
    <name evidence="8" type="ORF">DSTB1V02_LOCUS1399</name>
</gene>
<evidence type="ECO:0000259" key="7">
    <source>
        <dbReference type="Pfam" id="PF04068"/>
    </source>
</evidence>
<accession>A0A7R9A3D7</accession>
<dbReference type="GO" id="GO:0106388">
    <property type="term" value="F:rRNA small subunit aminocarboxypropyltransferase activity"/>
    <property type="evidence" value="ECO:0007669"/>
    <property type="project" value="InterPro"/>
</dbReference>
<sequence length="203" mass="22738">MEEEEAWAVQSFPIGIWDVGHCDPKKCSGRKLARLSYVKILRLGTRFSGLVLTPNADKCVSPEDKCIVEENGIAAVDCSWVRLEDVPWRQIKSPHPRLLPYLVAANPINYGKPCQLSCAEAIAAALFITGYEDLAERYLSPFKWGCGFLELNKDLLQAYQGCSSSIDVISVQTQHLLQLKEEASCRGTGTDRTIQDILNNYEW</sequence>
<dbReference type="GO" id="GO:0030490">
    <property type="term" value="P:maturation of SSU-rRNA"/>
    <property type="evidence" value="ECO:0007669"/>
    <property type="project" value="TreeGrafter"/>
</dbReference>
<evidence type="ECO:0000256" key="4">
    <source>
        <dbReference type="ARBA" id="ARBA00022679"/>
    </source>
</evidence>
<dbReference type="PANTHER" id="PTHR20426">
    <property type="entry name" value="RIBOSOME BIOGENESIS PROTEIN TSR3 HOMOLOG"/>
    <property type="match status" value="1"/>
</dbReference>
<keyword evidence="3" id="KW-0698">rRNA processing</keyword>
<evidence type="ECO:0008006" key="10">
    <source>
        <dbReference type="Google" id="ProtNLM"/>
    </source>
</evidence>
<dbReference type="PANTHER" id="PTHR20426:SF0">
    <property type="entry name" value="18S RRNA AMINOCARBOXYPROPYLTRANSFERASE"/>
    <property type="match status" value="1"/>
</dbReference>
<dbReference type="AlphaFoldDB" id="A0A7R9A3D7"/>
<evidence type="ECO:0000256" key="3">
    <source>
        <dbReference type="ARBA" id="ARBA00022552"/>
    </source>
</evidence>
<dbReference type="Proteomes" id="UP000677054">
    <property type="component" value="Unassembled WGS sequence"/>
</dbReference>
<evidence type="ECO:0000259" key="6">
    <source>
        <dbReference type="Pfam" id="PF04034"/>
    </source>
</evidence>
<evidence type="ECO:0000256" key="1">
    <source>
        <dbReference type="ARBA" id="ARBA00022490"/>
    </source>
</evidence>
<keyword evidence="4" id="KW-0808">Transferase</keyword>
<keyword evidence="2" id="KW-0690">Ribosome biogenesis</keyword>
<evidence type="ECO:0000313" key="8">
    <source>
        <dbReference type="EMBL" id="CAD7241407.1"/>
    </source>
</evidence>
<dbReference type="InterPro" id="IPR022968">
    <property type="entry name" value="Tsr3-like"/>
</dbReference>
<organism evidence="8">
    <name type="scientific">Darwinula stevensoni</name>
    <dbReference type="NCBI Taxonomy" id="69355"/>
    <lineage>
        <taxon>Eukaryota</taxon>
        <taxon>Metazoa</taxon>
        <taxon>Ecdysozoa</taxon>
        <taxon>Arthropoda</taxon>
        <taxon>Crustacea</taxon>
        <taxon>Oligostraca</taxon>
        <taxon>Ostracoda</taxon>
        <taxon>Podocopa</taxon>
        <taxon>Podocopida</taxon>
        <taxon>Darwinulocopina</taxon>
        <taxon>Darwinuloidea</taxon>
        <taxon>Darwinulidae</taxon>
        <taxon>Darwinula</taxon>
    </lineage>
</organism>
<proteinExistence type="inferred from homology"/>
<name>A0A7R9A3D7_9CRUS</name>
<evidence type="ECO:0000313" key="9">
    <source>
        <dbReference type="Proteomes" id="UP000677054"/>
    </source>
</evidence>
<keyword evidence="1" id="KW-0963">Cytoplasm</keyword>
<feature type="domain" description="RNase L inhibitor RLI-like possible metal-binding" evidence="7">
    <location>
        <begin position="13"/>
        <end position="44"/>
    </location>
</feature>
<dbReference type="Pfam" id="PF04034">
    <property type="entry name" value="Ribo_biogen_C"/>
    <property type="match status" value="1"/>
</dbReference>
<dbReference type="NCBIfam" id="NF002621">
    <property type="entry name" value="PRK02287.1"/>
    <property type="match status" value="1"/>
</dbReference>